<keyword evidence="3" id="KW-1185">Reference proteome</keyword>
<feature type="transmembrane region" description="Helical" evidence="1">
    <location>
        <begin position="26"/>
        <end position="48"/>
    </location>
</feature>
<dbReference type="AlphaFoldDB" id="A0AAX3SYU7"/>
<evidence type="ECO:0000256" key="1">
    <source>
        <dbReference type="SAM" id="Phobius"/>
    </source>
</evidence>
<protein>
    <recommendedName>
        <fullName evidence="4">ABC transporter permease</fullName>
    </recommendedName>
</protein>
<reference evidence="2 3" key="1">
    <citation type="submission" date="2022-04" db="EMBL/GenBank/DDBJ databases">
        <title>Whole genome of Spiroplasma citri.</title>
        <authorList>
            <person name="Khanchezar A."/>
            <person name="Izadpanah K."/>
            <person name="Taghavi M."/>
            <person name="Ghorbani A."/>
            <person name="Beven L."/>
        </authorList>
    </citation>
    <scope>NUCLEOTIDE SEQUENCE [LARGE SCALE GENOMIC DNA]</scope>
    <source>
        <strain evidence="2 3">D4</strain>
    </source>
</reference>
<dbReference type="EMBL" id="CP096246">
    <property type="protein sequence ID" value="WFG96460.1"/>
    <property type="molecule type" value="Genomic_DNA"/>
</dbReference>
<organism evidence="2 3">
    <name type="scientific">Spiroplasma citri</name>
    <dbReference type="NCBI Taxonomy" id="2133"/>
    <lineage>
        <taxon>Bacteria</taxon>
        <taxon>Bacillati</taxon>
        <taxon>Mycoplasmatota</taxon>
        <taxon>Mollicutes</taxon>
        <taxon>Entomoplasmatales</taxon>
        <taxon>Spiroplasmataceae</taxon>
        <taxon>Spiroplasma</taxon>
    </lineage>
</organism>
<keyword evidence="1" id="KW-0472">Membrane</keyword>
<keyword evidence="1" id="KW-1133">Transmembrane helix</keyword>
<keyword evidence="1" id="KW-0812">Transmembrane</keyword>
<proteinExistence type="predicted"/>
<dbReference type="Proteomes" id="UP001214629">
    <property type="component" value="Chromosome"/>
</dbReference>
<name>A0AAX3SYU7_SPICI</name>
<gene>
    <name evidence="2" type="ORF">M0C40_00120</name>
</gene>
<accession>A0AAX3SYU7</accession>
<evidence type="ECO:0000313" key="3">
    <source>
        <dbReference type="Proteomes" id="UP001214629"/>
    </source>
</evidence>
<evidence type="ECO:0008006" key="4">
    <source>
        <dbReference type="Google" id="ProtNLM"/>
    </source>
</evidence>
<evidence type="ECO:0000313" key="2">
    <source>
        <dbReference type="EMBL" id="WFG96460.1"/>
    </source>
</evidence>
<dbReference type="RefSeq" id="WP_277938772.1">
    <property type="nucleotide sequence ID" value="NZ_CP096246.1"/>
</dbReference>
<sequence length="90" mass="10643">MKQSPRFINVFRTEAKEKIAKNRLQIIKYMLICFAPFLYGFICCWAFWNPLTKIDNIPMAIVDNDRPPCIAYVVQNISSLSRKSPRMIWK</sequence>